<dbReference type="InterPro" id="IPR037923">
    <property type="entry name" value="HTH-like"/>
</dbReference>
<dbReference type="SUPFAM" id="SSF51215">
    <property type="entry name" value="Regulatory protein AraC"/>
    <property type="match status" value="1"/>
</dbReference>
<keyword evidence="2" id="KW-0238">DNA-binding</keyword>
<dbReference type="InterPro" id="IPR003313">
    <property type="entry name" value="AraC-bd"/>
</dbReference>
<dbReference type="Pfam" id="PF02311">
    <property type="entry name" value="AraC_binding"/>
    <property type="match status" value="1"/>
</dbReference>
<dbReference type="Gene3D" id="2.60.120.10">
    <property type="entry name" value="Jelly Rolls"/>
    <property type="match status" value="1"/>
</dbReference>
<evidence type="ECO:0000313" key="5">
    <source>
        <dbReference type="EMBL" id="ALU27249.1"/>
    </source>
</evidence>
<dbReference type="SUPFAM" id="SSF46689">
    <property type="entry name" value="Homeodomain-like"/>
    <property type="match status" value="1"/>
</dbReference>
<dbReference type="RefSeq" id="WP_006258878.1">
    <property type="nucleotide sequence ID" value="NZ_CP013690.1"/>
</dbReference>
<name>A0AAI8C748_9FLAO</name>
<evidence type="ECO:0000256" key="2">
    <source>
        <dbReference type="ARBA" id="ARBA00023125"/>
    </source>
</evidence>
<gene>
    <name evidence="5" type="ORF">AS202_14245</name>
</gene>
<dbReference type="GO" id="GO:0003700">
    <property type="term" value="F:DNA-binding transcription factor activity"/>
    <property type="evidence" value="ECO:0007669"/>
    <property type="project" value="InterPro"/>
</dbReference>
<keyword evidence="3" id="KW-0804">Transcription</keyword>
<dbReference type="AlphaFoldDB" id="A0AAI8C748"/>
<protein>
    <recommendedName>
        <fullName evidence="4">HTH araC/xylS-type domain-containing protein</fullName>
    </recommendedName>
</protein>
<dbReference type="Gene3D" id="1.10.10.60">
    <property type="entry name" value="Homeodomain-like"/>
    <property type="match status" value="2"/>
</dbReference>
<dbReference type="KEGG" id="mod:AS202_14245"/>
<dbReference type="SMART" id="SM00342">
    <property type="entry name" value="HTH_ARAC"/>
    <property type="match status" value="1"/>
</dbReference>
<dbReference type="InterPro" id="IPR009057">
    <property type="entry name" value="Homeodomain-like_sf"/>
</dbReference>
<organism evidence="5 6">
    <name type="scientific">Myroides odoratimimus</name>
    <dbReference type="NCBI Taxonomy" id="76832"/>
    <lineage>
        <taxon>Bacteria</taxon>
        <taxon>Pseudomonadati</taxon>
        <taxon>Bacteroidota</taxon>
        <taxon>Flavobacteriia</taxon>
        <taxon>Flavobacteriales</taxon>
        <taxon>Flavobacteriaceae</taxon>
        <taxon>Myroides</taxon>
    </lineage>
</organism>
<evidence type="ECO:0000313" key="6">
    <source>
        <dbReference type="Proteomes" id="UP000069030"/>
    </source>
</evidence>
<proteinExistence type="predicted"/>
<dbReference type="PANTHER" id="PTHR43280">
    <property type="entry name" value="ARAC-FAMILY TRANSCRIPTIONAL REGULATOR"/>
    <property type="match status" value="1"/>
</dbReference>
<dbReference type="InterPro" id="IPR018060">
    <property type="entry name" value="HTH_AraC"/>
</dbReference>
<dbReference type="EMBL" id="CP013690">
    <property type="protein sequence ID" value="ALU27249.1"/>
    <property type="molecule type" value="Genomic_DNA"/>
</dbReference>
<sequence>MKLVQFEPLFLRHFRTEEWPFTYHNHNHYELMLISEGSGIHDLNKEQSTYQGNTIFFLSPEDSHHFYIEEQTRFRVIKFLPSAVKDGVNASITDYWDNLLINLGRKWEVSKQNSIDIELVNKIISIVDLMITEWEQNDHRTTELHTNLLRSVLILMDQSTSQSTVLAEQYNTSKIERIQNYIHAYIHLPDCLGVKHLSHEFGLSESGFRNYFSTNMGMNLTQYINGLKIEMIKKRIKHSDHNLSAIALEFGFTDASHFTKYFMKHTTLTPLQFKRENKV</sequence>
<dbReference type="PANTHER" id="PTHR43280:SF28">
    <property type="entry name" value="HTH-TYPE TRANSCRIPTIONAL ACTIVATOR RHAS"/>
    <property type="match status" value="1"/>
</dbReference>
<dbReference type="PROSITE" id="PS01124">
    <property type="entry name" value="HTH_ARAC_FAMILY_2"/>
    <property type="match status" value="1"/>
</dbReference>
<evidence type="ECO:0000259" key="4">
    <source>
        <dbReference type="PROSITE" id="PS01124"/>
    </source>
</evidence>
<accession>A0AAI8C748</accession>
<keyword evidence="1" id="KW-0805">Transcription regulation</keyword>
<dbReference type="Pfam" id="PF12833">
    <property type="entry name" value="HTH_18"/>
    <property type="match status" value="1"/>
</dbReference>
<evidence type="ECO:0000256" key="1">
    <source>
        <dbReference type="ARBA" id="ARBA00023015"/>
    </source>
</evidence>
<reference evidence="5 6" key="1">
    <citation type="journal article" date="2016" name="J. Zhejiang Univ. Sci. B">
        <title>Antibiotic resistance mechanisms of Myroides sp.</title>
        <authorList>
            <person name="Hu S."/>
            <person name="Yuan S."/>
            <person name="Qu H."/>
            <person name="Jiang T."/>
            <person name="Zhou Y."/>
            <person name="Wang M."/>
            <person name="Ming D."/>
        </authorList>
    </citation>
    <scope>NUCLEOTIDE SEQUENCE [LARGE SCALE GENOMIC DNA]</scope>
    <source>
        <strain evidence="5 6">PR63039</strain>
    </source>
</reference>
<evidence type="ECO:0000256" key="3">
    <source>
        <dbReference type="ARBA" id="ARBA00023163"/>
    </source>
</evidence>
<dbReference type="Proteomes" id="UP000069030">
    <property type="component" value="Chromosome"/>
</dbReference>
<dbReference type="InterPro" id="IPR014710">
    <property type="entry name" value="RmlC-like_jellyroll"/>
</dbReference>
<dbReference type="GO" id="GO:0043565">
    <property type="term" value="F:sequence-specific DNA binding"/>
    <property type="evidence" value="ECO:0007669"/>
    <property type="project" value="InterPro"/>
</dbReference>
<feature type="domain" description="HTH araC/xylS-type" evidence="4">
    <location>
        <begin position="176"/>
        <end position="276"/>
    </location>
</feature>